<keyword evidence="4" id="KW-1185">Reference proteome</keyword>
<dbReference type="EMBL" id="FNXE01000004">
    <property type="protein sequence ID" value="SEH61976.1"/>
    <property type="molecule type" value="Genomic_DNA"/>
</dbReference>
<dbReference type="OrthoDB" id="9795626at2"/>
<dbReference type="Pfam" id="PF13558">
    <property type="entry name" value="SbcC_Walker_B"/>
    <property type="match status" value="1"/>
</dbReference>
<dbReference type="PANTHER" id="PTHR32114">
    <property type="entry name" value="ABC TRANSPORTER ABCH.3"/>
    <property type="match status" value="1"/>
</dbReference>
<feature type="coiled-coil region" evidence="1">
    <location>
        <begin position="670"/>
        <end position="732"/>
    </location>
</feature>
<keyword evidence="3" id="KW-0540">Nuclease</keyword>
<feature type="domain" description="Rad50/SbcC-type AAA" evidence="2">
    <location>
        <begin position="5"/>
        <end position="276"/>
    </location>
</feature>
<dbReference type="PANTHER" id="PTHR32114:SF2">
    <property type="entry name" value="ABC TRANSPORTER ABCH.3"/>
    <property type="match status" value="1"/>
</dbReference>
<dbReference type="GO" id="GO:0016887">
    <property type="term" value="F:ATP hydrolysis activity"/>
    <property type="evidence" value="ECO:0007669"/>
    <property type="project" value="InterPro"/>
</dbReference>
<keyword evidence="3" id="KW-0378">Hydrolase</keyword>
<feature type="coiled-coil region" evidence="1">
    <location>
        <begin position="361"/>
        <end position="488"/>
    </location>
</feature>
<dbReference type="GO" id="GO:0006302">
    <property type="term" value="P:double-strand break repair"/>
    <property type="evidence" value="ECO:0007669"/>
    <property type="project" value="InterPro"/>
</dbReference>
<protein>
    <submittedName>
        <fullName evidence="3">Exonuclease SbcC</fullName>
    </submittedName>
</protein>
<name>A0A1H6JRP0_9FLAO</name>
<dbReference type="Pfam" id="PF13476">
    <property type="entry name" value="AAA_23"/>
    <property type="match status" value="1"/>
</dbReference>
<evidence type="ECO:0000259" key="2">
    <source>
        <dbReference type="Pfam" id="PF13476"/>
    </source>
</evidence>
<evidence type="ECO:0000313" key="4">
    <source>
        <dbReference type="Proteomes" id="UP000199634"/>
    </source>
</evidence>
<proteinExistence type="predicted"/>
<keyword evidence="1" id="KW-0175">Coiled coil</keyword>
<organism evidence="3 4">
    <name type="scientific">Paenimyroides marinum</name>
    <dbReference type="NCBI Taxonomy" id="1159016"/>
    <lineage>
        <taxon>Bacteria</taxon>
        <taxon>Pseudomonadati</taxon>
        <taxon>Bacteroidota</taxon>
        <taxon>Flavobacteriia</taxon>
        <taxon>Flavobacteriales</taxon>
        <taxon>Flavobacteriaceae</taxon>
        <taxon>Paenimyroides</taxon>
    </lineage>
</organism>
<dbReference type="InterPro" id="IPR038729">
    <property type="entry name" value="Rad50/SbcC_AAA"/>
</dbReference>
<dbReference type="RefSeq" id="WP_091096021.1">
    <property type="nucleotide sequence ID" value="NZ_FNXE01000004.1"/>
</dbReference>
<evidence type="ECO:0000256" key="1">
    <source>
        <dbReference type="SAM" id="Coils"/>
    </source>
</evidence>
<evidence type="ECO:0000313" key="3">
    <source>
        <dbReference type="EMBL" id="SEH61976.1"/>
    </source>
</evidence>
<feature type="coiled-coil region" evidence="1">
    <location>
        <begin position="293"/>
        <end position="327"/>
    </location>
</feature>
<gene>
    <name evidence="3" type="ORF">SAMN02927937_00523</name>
</gene>
<dbReference type="STRING" id="1159016.SAMN02927937_00523"/>
<dbReference type="GO" id="GO:0004527">
    <property type="term" value="F:exonuclease activity"/>
    <property type="evidence" value="ECO:0007669"/>
    <property type="project" value="UniProtKB-KW"/>
</dbReference>
<reference evidence="3 4" key="1">
    <citation type="submission" date="2016-10" db="EMBL/GenBank/DDBJ databases">
        <authorList>
            <person name="de Groot N.N."/>
        </authorList>
    </citation>
    <scope>NUCLEOTIDE SEQUENCE [LARGE SCALE GENOMIC DNA]</scope>
    <source>
        <strain evidence="3 4">CGMCC 1.10825</strain>
    </source>
</reference>
<accession>A0A1H6JRP0</accession>
<feature type="coiled-coil region" evidence="1">
    <location>
        <begin position="764"/>
        <end position="853"/>
    </location>
</feature>
<sequence length="1011" mass="117378">MIPIQLTIEGLYSYQKRQTIDFSNLINAGLFGIFGTVGSGKSSILEAITFALYGETERLNAKDKRAYNMMNLKSNSSYITFDFLNFEDKTFRITREYKRNSKRFEEIKPSTVILYKKMNNEWIPLNHTNLQEIIGLSYDNFKRTIIIPQGKFKEFIELGAKDRTQMMKEIFNLHKYDLYDKVSVLNSRNLTQLNQLEGKLSGFEEVSEEHIAFLQDQLTSEIEILHIKKTDFETISKKLQALENIKSDVELLLNKQNTFSELAQQKPEIERKNAELDLYEKVYKTFHQQLVDLEKTEKNIQSISIQAKDQESELNISETELSKISQKITELQPAFNQLPQKRLEEEDLKRIAENIYFESEIIELKSRSEKGSEKVNEVEENIETIRKIIKSADEEIIQLTKNQIDSAILISVGNWFIQQQNLLKNRQNQQEKIKGIQAEIAQISNELAAANVSVNNFENDVQLKKTTYNSQKNQLEEKRRNLEVQQKLSHFAHNLHNGEACPLCGALEHPAVIVLDDVTTNLEALQIESTHLDNQYNEWVDFAEKIRQKIQKLSLVEEQFLIEKNAVQTIENQLLNHQSQFIWSEFDPADFTDFEHKKNLSLQLNRQVDEKSKLITTQRQLLDAAQEKLEKFKKALAEFKLDEAKKTAQIKQNSANLKVLVSEDFRSFSVEEIQQKLNDLQLFNQKTETDFKLLTEQFNYLNNQISGQKASLHSIQKQLNDLNDEYEKLNVLFNQNLSHQNHTKEQVLEVINLKLDVDSTRKQVQDFMIAYKTLHNQIEELQEKLKNQAFSEEELQQQQKQFLTIKKQLEEATENVTKTKTEIQRLTTAFNQKKELLKQQEALRGRAENLKTLSNLFKAAGFVQYVSTIYLKQLCENANIRFRKMTRNQLHLQINETNDFEVVDYLNEGKTRSVKTLSGGQSFQVSLSLALALAESVQVHTKAGKNFFFIDEGFGTQDTESVNIVFETLNNLHKENRIVGIISHVEELKERIPTALQITKSDENGSLIEII</sequence>
<dbReference type="AlphaFoldDB" id="A0A1H6JRP0"/>
<dbReference type="Gene3D" id="3.40.50.300">
    <property type="entry name" value="P-loop containing nucleotide triphosphate hydrolases"/>
    <property type="match status" value="2"/>
</dbReference>
<feature type="coiled-coil region" evidence="1">
    <location>
        <begin position="615"/>
        <end position="642"/>
    </location>
</feature>
<dbReference type="InterPro" id="IPR027417">
    <property type="entry name" value="P-loop_NTPase"/>
</dbReference>
<dbReference type="Proteomes" id="UP000199634">
    <property type="component" value="Unassembled WGS sequence"/>
</dbReference>
<dbReference type="SUPFAM" id="SSF52540">
    <property type="entry name" value="P-loop containing nucleoside triphosphate hydrolases"/>
    <property type="match status" value="1"/>
</dbReference>
<keyword evidence="3" id="KW-0269">Exonuclease</keyword>